<dbReference type="OrthoDB" id="342204at2157"/>
<dbReference type="AlphaFoldDB" id="G0LJ69"/>
<gene>
    <name evidence="2" type="ordered locus">Hqrw_2822</name>
</gene>
<organism evidence="2 3">
    <name type="scientific">Haloquadratum walsbyi (strain DSM 16854 / JCM 12705 / C23)</name>
    <dbReference type="NCBI Taxonomy" id="768065"/>
    <lineage>
        <taxon>Archaea</taxon>
        <taxon>Methanobacteriati</taxon>
        <taxon>Methanobacteriota</taxon>
        <taxon>Stenosarchaea group</taxon>
        <taxon>Halobacteria</taxon>
        <taxon>Halobacteriales</taxon>
        <taxon>Haloferacaceae</taxon>
        <taxon>Haloquadratum</taxon>
    </lineage>
</organism>
<protein>
    <recommendedName>
        <fullName evidence="1">DUF8124 domain-containing protein</fullName>
    </recommendedName>
</protein>
<proteinExistence type="predicted"/>
<name>G0LJ69_HALWC</name>
<evidence type="ECO:0000259" key="1">
    <source>
        <dbReference type="Pfam" id="PF26445"/>
    </source>
</evidence>
<dbReference type="KEGG" id="hwc:Hqrw_2822"/>
<evidence type="ECO:0000313" key="3">
    <source>
        <dbReference type="Proteomes" id="UP000007954"/>
    </source>
</evidence>
<dbReference type="InterPro" id="IPR058437">
    <property type="entry name" value="DUF8124"/>
</dbReference>
<dbReference type="HOGENOM" id="CLU_159729_0_0_2"/>
<dbReference type="Pfam" id="PF26445">
    <property type="entry name" value="DUF8124"/>
    <property type="match status" value="1"/>
</dbReference>
<feature type="domain" description="DUF8124" evidence="1">
    <location>
        <begin position="39"/>
        <end position="124"/>
    </location>
</feature>
<dbReference type="Proteomes" id="UP000007954">
    <property type="component" value="Chromosome"/>
</dbReference>
<sequence length="129" mass="13842">MISTDAASFSSNVANVLYMPPNISSTDTHSADSQDVVSPGDTFGVGIHITESDLQFVVHVPSDIDSGWTNSTTFQTQIEAIVWDHLEKSTVLKRLAAQHDAGTTISLGRMTLTPDGTVHNTSLVTIEEL</sequence>
<accession>G0LJ69</accession>
<dbReference type="EMBL" id="FR746099">
    <property type="protein sequence ID" value="CCC40637.1"/>
    <property type="molecule type" value="Genomic_DNA"/>
</dbReference>
<reference evidence="2 3" key="1">
    <citation type="journal article" date="2011" name="PLoS ONE">
        <title>Haloquadratum walsbyi: limited diversity in a global pond.</title>
        <authorList>
            <person name="Dyall-Smith M."/>
            <person name="Pfeiffer F."/>
            <person name="Klee K."/>
            <person name="Palm P."/>
            <person name="Gross K."/>
            <person name="Schuster S.C."/>
            <person name="Rampp M."/>
            <person name="Oesterhelt D."/>
        </authorList>
    </citation>
    <scope>NUCLEOTIDE SEQUENCE [LARGE SCALE GENOMIC DNA]</scope>
    <source>
        <strain evidence="3">DSM 16854 / JCM 12705 / C23</strain>
    </source>
</reference>
<evidence type="ECO:0000313" key="2">
    <source>
        <dbReference type="EMBL" id="CCC40637.1"/>
    </source>
</evidence>